<dbReference type="InterPro" id="IPR011010">
    <property type="entry name" value="DNA_brk_join_enz"/>
</dbReference>
<name>A0A1W6K915_9GAMM</name>
<sequence>MAPRKRLRRNADLPDNLYPNKVGGVVYYRYKRPDTGTFHSLGTVKGQAIADARQLNAVLMKQADRVGEVLGTAEQTMSHLIGRYRKEYLPEQKLADSTIQNIGYRLDRFSEDLGDSLVESFDVKTVAEYLDENFVRDSYIKHRNQMVELFRFAQMKGLYPSDLDNPAAVTYPKSNYEKQRQRMTLGQFKAVHALAPEWLKIAMELCLVTLQGRAEVIRMQFSDYDDDAKAIDVVRQKVKKHEHAFLRIESPHLAAIVSRARRSGIASPYIVHRAPERKNKAKDRSHWSQLTANHFTEQFRKYRDETGLFDDVPRESRPTFHEIRSLGSWLYKKQGFDNESYVQPLMAHASEQMTEHYQKGHEQEWVHVRADLDISQVLPK</sequence>
<dbReference type="InterPro" id="IPR013762">
    <property type="entry name" value="Integrase-like_cat_sf"/>
</dbReference>
<reference evidence="5 6" key="1">
    <citation type="submission" date="2017-04" db="EMBL/GenBank/DDBJ databases">
        <title>Genome Sequence of Marinobacter salarius strain SMR5 Isolated from a culture of the Diatom Skeletonema marinoi.</title>
        <authorList>
            <person name="Topel M."/>
            <person name="Pinder M.I.M."/>
            <person name="Johansson O.N."/>
            <person name="Kourtchenko O."/>
            <person name="Godhe A."/>
            <person name="Clarke A.K."/>
        </authorList>
    </citation>
    <scope>NUCLEOTIDE SEQUENCE [LARGE SCALE GENOMIC DNA]</scope>
    <source>
        <strain evidence="5 6">SMR5</strain>
    </source>
</reference>
<dbReference type="Gene3D" id="1.10.443.10">
    <property type="entry name" value="Intergrase catalytic core"/>
    <property type="match status" value="1"/>
</dbReference>
<dbReference type="SUPFAM" id="SSF56349">
    <property type="entry name" value="DNA breaking-rejoining enzymes"/>
    <property type="match status" value="1"/>
</dbReference>
<dbReference type="EMBL" id="CP020931">
    <property type="protein sequence ID" value="ARM83925.1"/>
    <property type="molecule type" value="Genomic_DNA"/>
</dbReference>
<dbReference type="InterPro" id="IPR015094">
    <property type="entry name" value="Integrase_lambda-typ_DNA-bd_N"/>
</dbReference>
<dbReference type="GO" id="GO:0006310">
    <property type="term" value="P:DNA recombination"/>
    <property type="evidence" value="ECO:0007669"/>
    <property type="project" value="UniProtKB-KW"/>
</dbReference>
<proteinExistence type="inferred from homology"/>
<dbReference type="GeneID" id="77255810"/>
<evidence type="ECO:0000256" key="2">
    <source>
        <dbReference type="ARBA" id="ARBA00022908"/>
    </source>
</evidence>
<keyword evidence="3" id="KW-0233">DNA recombination</keyword>
<dbReference type="PROSITE" id="PS51898">
    <property type="entry name" value="TYR_RECOMBINASE"/>
    <property type="match status" value="1"/>
</dbReference>
<dbReference type="Pfam" id="PF09003">
    <property type="entry name" value="Arm-DNA-bind_1"/>
    <property type="match status" value="1"/>
</dbReference>
<accession>A0A1W6K915</accession>
<protein>
    <submittedName>
        <fullName evidence="5">Integrase</fullName>
    </submittedName>
</protein>
<evidence type="ECO:0000259" key="4">
    <source>
        <dbReference type="PROSITE" id="PS51898"/>
    </source>
</evidence>
<dbReference type="Gene3D" id="3.30.160.60">
    <property type="entry name" value="Classic Zinc Finger"/>
    <property type="match status" value="1"/>
</dbReference>
<dbReference type="InterPro" id="IPR002104">
    <property type="entry name" value="Integrase_catalytic"/>
</dbReference>
<dbReference type="RefSeq" id="WP_085680257.1">
    <property type="nucleotide sequence ID" value="NZ_CP020931.1"/>
</dbReference>
<dbReference type="GO" id="GO:0003677">
    <property type="term" value="F:DNA binding"/>
    <property type="evidence" value="ECO:0007669"/>
    <property type="project" value="InterPro"/>
</dbReference>
<gene>
    <name evidence="5" type="ORF">MARSALSMR5_01847</name>
</gene>
<dbReference type="Proteomes" id="UP000193100">
    <property type="component" value="Chromosome"/>
</dbReference>
<keyword evidence="2" id="KW-0229">DNA integration</keyword>
<evidence type="ECO:0000256" key="3">
    <source>
        <dbReference type="ARBA" id="ARBA00023172"/>
    </source>
</evidence>
<evidence type="ECO:0000313" key="5">
    <source>
        <dbReference type="EMBL" id="ARM83925.1"/>
    </source>
</evidence>
<dbReference type="Pfam" id="PF00589">
    <property type="entry name" value="Phage_integrase"/>
    <property type="match status" value="1"/>
</dbReference>
<feature type="domain" description="Tyr recombinase" evidence="4">
    <location>
        <begin position="178"/>
        <end position="370"/>
    </location>
</feature>
<evidence type="ECO:0000256" key="1">
    <source>
        <dbReference type="ARBA" id="ARBA00008857"/>
    </source>
</evidence>
<dbReference type="AlphaFoldDB" id="A0A1W6K915"/>
<dbReference type="GO" id="GO:0008907">
    <property type="term" value="F:integrase activity"/>
    <property type="evidence" value="ECO:0007669"/>
    <property type="project" value="InterPro"/>
</dbReference>
<evidence type="ECO:0000313" key="6">
    <source>
        <dbReference type="Proteomes" id="UP000193100"/>
    </source>
</evidence>
<comment type="similarity">
    <text evidence="1">Belongs to the 'phage' integrase family.</text>
</comment>
<organism evidence="5 6">
    <name type="scientific">Marinobacter salarius</name>
    <dbReference type="NCBI Taxonomy" id="1420917"/>
    <lineage>
        <taxon>Bacteria</taxon>
        <taxon>Pseudomonadati</taxon>
        <taxon>Pseudomonadota</taxon>
        <taxon>Gammaproteobacteria</taxon>
        <taxon>Pseudomonadales</taxon>
        <taxon>Marinobacteraceae</taxon>
        <taxon>Marinobacter</taxon>
    </lineage>
</organism>